<dbReference type="InterPro" id="IPR006910">
    <property type="entry name" value="Rad21_Rec8_N"/>
</dbReference>
<evidence type="ECO:0000313" key="5">
    <source>
        <dbReference type="EMBL" id="KXZ45696.1"/>
    </source>
</evidence>
<dbReference type="STRING" id="33097.A0A150G752"/>
<feature type="compositionally biased region" description="Low complexity" evidence="3">
    <location>
        <begin position="505"/>
        <end position="514"/>
    </location>
</feature>
<feature type="compositionally biased region" description="Low complexity" evidence="3">
    <location>
        <begin position="481"/>
        <end position="490"/>
    </location>
</feature>
<keyword evidence="2" id="KW-0539">Nucleus</keyword>
<accession>A0A150G752</accession>
<dbReference type="Pfam" id="PF04825">
    <property type="entry name" value="Rad21_Rec8_N"/>
    <property type="match status" value="1"/>
</dbReference>
<feature type="compositionally biased region" description="Acidic residues" evidence="3">
    <location>
        <begin position="1000"/>
        <end position="1011"/>
    </location>
</feature>
<feature type="compositionally biased region" description="Low complexity" evidence="3">
    <location>
        <begin position="209"/>
        <end position="222"/>
    </location>
</feature>
<feature type="region of interest" description="Disordered" evidence="3">
    <location>
        <begin position="953"/>
        <end position="1031"/>
    </location>
</feature>
<dbReference type="GO" id="GO:0005634">
    <property type="term" value="C:nucleus"/>
    <property type="evidence" value="ECO:0007669"/>
    <property type="project" value="UniProtKB-SubCell"/>
</dbReference>
<keyword evidence="6" id="KW-1185">Reference proteome</keyword>
<evidence type="ECO:0000259" key="4">
    <source>
        <dbReference type="Pfam" id="PF04825"/>
    </source>
</evidence>
<reference evidence="6" key="1">
    <citation type="journal article" date="2016" name="Nat. Commun.">
        <title>The Gonium pectorale genome demonstrates co-option of cell cycle regulation during the evolution of multicellularity.</title>
        <authorList>
            <person name="Hanschen E.R."/>
            <person name="Marriage T.N."/>
            <person name="Ferris P.J."/>
            <person name="Hamaji T."/>
            <person name="Toyoda A."/>
            <person name="Fujiyama A."/>
            <person name="Neme R."/>
            <person name="Noguchi H."/>
            <person name="Minakuchi Y."/>
            <person name="Suzuki M."/>
            <person name="Kawai-Toyooka H."/>
            <person name="Smith D.R."/>
            <person name="Sparks H."/>
            <person name="Anderson J."/>
            <person name="Bakaric R."/>
            <person name="Luria V."/>
            <person name="Karger A."/>
            <person name="Kirschner M.W."/>
            <person name="Durand P.M."/>
            <person name="Michod R.E."/>
            <person name="Nozaki H."/>
            <person name="Olson B.J."/>
        </authorList>
    </citation>
    <scope>NUCLEOTIDE SEQUENCE [LARGE SCALE GENOMIC DNA]</scope>
    <source>
        <strain evidence="6">NIES-2863</strain>
    </source>
</reference>
<proteinExistence type="predicted"/>
<organism evidence="5 6">
    <name type="scientific">Gonium pectorale</name>
    <name type="common">Green alga</name>
    <dbReference type="NCBI Taxonomy" id="33097"/>
    <lineage>
        <taxon>Eukaryota</taxon>
        <taxon>Viridiplantae</taxon>
        <taxon>Chlorophyta</taxon>
        <taxon>core chlorophytes</taxon>
        <taxon>Chlorophyceae</taxon>
        <taxon>CS clade</taxon>
        <taxon>Chlamydomonadales</taxon>
        <taxon>Volvocaceae</taxon>
        <taxon>Gonium</taxon>
    </lineage>
</organism>
<feature type="region of interest" description="Disordered" evidence="3">
    <location>
        <begin position="326"/>
        <end position="660"/>
    </location>
</feature>
<comment type="subcellular location">
    <subcellularLocation>
        <location evidence="1">Nucleus</location>
    </subcellularLocation>
</comment>
<dbReference type="PANTHER" id="PTHR12585:SF69">
    <property type="entry name" value="FI11703P"/>
    <property type="match status" value="1"/>
</dbReference>
<feature type="region of interest" description="Disordered" evidence="3">
    <location>
        <begin position="1052"/>
        <end position="1100"/>
    </location>
</feature>
<dbReference type="Proteomes" id="UP000075714">
    <property type="component" value="Unassembled WGS sequence"/>
</dbReference>
<feature type="region of interest" description="Disordered" evidence="3">
    <location>
        <begin position="846"/>
        <end position="929"/>
    </location>
</feature>
<evidence type="ECO:0000313" key="6">
    <source>
        <dbReference type="Proteomes" id="UP000075714"/>
    </source>
</evidence>
<dbReference type="PANTHER" id="PTHR12585">
    <property type="entry name" value="SCC1 / RAD21 FAMILY MEMBER"/>
    <property type="match status" value="1"/>
</dbReference>
<dbReference type="GO" id="GO:1990414">
    <property type="term" value="P:replication-born double-strand break repair via sister chromatid exchange"/>
    <property type="evidence" value="ECO:0007669"/>
    <property type="project" value="TreeGrafter"/>
</dbReference>
<feature type="compositionally biased region" description="Low complexity" evidence="3">
    <location>
        <begin position="644"/>
        <end position="660"/>
    </location>
</feature>
<feature type="compositionally biased region" description="Gly residues" evidence="3">
    <location>
        <begin position="1064"/>
        <end position="1076"/>
    </location>
</feature>
<feature type="compositionally biased region" description="Acidic residues" evidence="3">
    <location>
        <begin position="978"/>
        <end position="991"/>
    </location>
</feature>
<feature type="region of interest" description="Disordered" evidence="3">
    <location>
        <begin position="1282"/>
        <end position="1311"/>
    </location>
</feature>
<dbReference type="GO" id="GO:0003682">
    <property type="term" value="F:chromatin binding"/>
    <property type="evidence" value="ECO:0007669"/>
    <property type="project" value="TreeGrafter"/>
</dbReference>
<feature type="compositionally biased region" description="Acidic residues" evidence="3">
    <location>
        <begin position="491"/>
        <end position="503"/>
    </location>
</feature>
<dbReference type="GO" id="GO:0008278">
    <property type="term" value="C:cohesin complex"/>
    <property type="evidence" value="ECO:0007669"/>
    <property type="project" value="InterPro"/>
</dbReference>
<comment type="caution">
    <text evidence="5">The sequence shown here is derived from an EMBL/GenBank/DDBJ whole genome shotgun (WGS) entry which is preliminary data.</text>
</comment>
<gene>
    <name evidence="5" type="ORF">GPECTOR_51g681</name>
</gene>
<evidence type="ECO:0000256" key="3">
    <source>
        <dbReference type="SAM" id="MobiDB-lite"/>
    </source>
</evidence>
<feature type="compositionally biased region" description="Low complexity" evidence="3">
    <location>
        <begin position="542"/>
        <end position="554"/>
    </location>
</feature>
<feature type="compositionally biased region" description="Low complexity" evidence="3">
    <location>
        <begin position="598"/>
        <end position="623"/>
    </location>
</feature>
<evidence type="ECO:0000256" key="2">
    <source>
        <dbReference type="ARBA" id="ARBA00023242"/>
    </source>
</evidence>
<feature type="compositionally biased region" description="Low complexity" evidence="3">
    <location>
        <begin position="855"/>
        <end position="900"/>
    </location>
</feature>
<evidence type="ECO:0000256" key="1">
    <source>
        <dbReference type="ARBA" id="ARBA00004123"/>
    </source>
</evidence>
<dbReference type="EMBL" id="LSYV01000052">
    <property type="protein sequence ID" value="KXZ45696.1"/>
    <property type="molecule type" value="Genomic_DNA"/>
</dbReference>
<name>A0A150G752_GONPE</name>
<feature type="compositionally biased region" description="Low complexity" evidence="3">
    <location>
        <begin position="336"/>
        <end position="347"/>
    </location>
</feature>
<feature type="compositionally biased region" description="Pro residues" evidence="3">
    <location>
        <begin position="624"/>
        <end position="633"/>
    </location>
</feature>
<feature type="compositionally biased region" description="Acidic residues" evidence="3">
    <location>
        <begin position="454"/>
        <end position="468"/>
    </location>
</feature>
<feature type="region of interest" description="Disordered" evidence="3">
    <location>
        <begin position="206"/>
        <end position="231"/>
    </location>
</feature>
<protein>
    <recommendedName>
        <fullName evidence="4">Rad21/Rec8-like protein N-terminal domain-containing protein</fullName>
    </recommendedName>
</protein>
<dbReference type="OrthoDB" id="10071381at2759"/>
<dbReference type="InterPro" id="IPR039781">
    <property type="entry name" value="Rad21/Rec8-like"/>
</dbReference>
<sequence length="1311" mass="130464">MFYAAQLVSADGPLKVLWVAATLDRQLLRSQVDGTAIPRVVELYLAPDAPGGIFSAGPPGRKGGRDATPAPSESAPLALRLSGQLLLGVCRIYSRKVSYLLQDCERALLTLRNIMPDEALMAFSRNDDGGSGAEPGGAAHSLRARHHDGGAGADGEEHDGARSGRRGRRRASVAAVGAAAGGPVGPDGEPLMLPYDEEEVLLEGRQSHGADASGAAGAGDNDAVSRSMPGGDRSQALAALRLNWSSPFGGGAGGDAAGGGGVGLFGGGGGSGELLGEGPAASLVGFGSAPLTPGADEHTFFDEEVPEHFEFDLDEHELEALRAASQDLDHQRRQQQEQQQQQQPGRQADPFSTPQQQQQQVAALRGEEPGDEAGPGRRRPLHPEPVGRGGGGGLEAVPEGAEHEAQEEAFETPPEKGAAAGAAEGEMEAEAAVPMEVDSGAAAAAAGPGHEHDEEWFDAEEEEGEGPQEDPGGVRSPNTIATAAAAPLGGDDADMYDPDDGGGDDSAAAAAAAASLECNTSGCFDVLGDGEGQGPGSRSGKAAPPDDAGPAAIDHGTEEYDQAGPPTLPVADPPAAGAAAATTAEAAPPEPCMTRSRTAAAPAAGADADSAAAAAAAVAVEQPAQPPATPPSPDGTTSKRRRQQATSTAAASSSSGAPLLRRLSLDAEKDGRLRTTLPYHSLRDLLQDRTPLIDQHRRSAAARRRAAALAAAAAAPGAPAGVSGPVADSSGSPWLAAWSRVAGPSSGRMRATPAAVGAATNGGRAGGGAPALTLPTTLLPLQLDVALGPAALPAAALAAPLQHVFCFIAGRSGGSYRASWEEREGRLSGAAGGSGAAGAVAVATPVAKRATPSNSAASGQRQQQQQPAAAAAAPASSGPSASAGGAVSSGRSRSQVTTTAAGGGEDDGGVSSVAGADTDAAGSQHVDPDLDDLDLEHVAHSLDVVEPGAGLDVPALLSLGPSEPGSQLPGEPAAGESGGEEEDGDEDEDEGERQQREREELEGEEVDDDGEPTSSEQGGPGRRAAAADGFTARTRGVLRQLQALALTARKAQQQQQQQQELHSGAGGGGATAGGGAPASKRRRMDTPASAAAAEGDEAGPLQVTSATELLVQVADMADPASAAKRRASTAATLSAAATVGSTATAAIDPLAGRVSRMAAARTFYDLLVLSNRGYIQLHVATHGSAGSPYSDGGGMSGNLAAATPGPSTAVTGVSGDASGFRTPGTAYGAALAYGGGVEGELLVVARPRLEEDGADGPSAEPAVAAAAAAAAAGERKQAVQAAVASATPSAGVGSRRRRSEAEGRRATVPSR</sequence>
<feature type="domain" description="Rad21/Rec8-like protein N-terminal" evidence="4">
    <location>
        <begin position="1"/>
        <end position="115"/>
    </location>
</feature>
<feature type="compositionally biased region" description="Low complexity" evidence="3">
    <location>
        <begin position="573"/>
        <end position="587"/>
    </location>
</feature>
<feature type="region of interest" description="Disordered" evidence="3">
    <location>
        <begin position="125"/>
        <end position="191"/>
    </location>
</feature>
<dbReference type="GO" id="GO:0007062">
    <property type="term" value="P:sister chromatid cohesion"/>
    <property type="evidence" value="ECO:0007669"/>
    <property type="project" value="InterPro"/>
</dbReference>